<comment type="similarity">
    <text evidence="3">Belongs to the HIR3 family.</text>
</comment>
<name>A0A101MMH9_PENFR</name>
<comment type="caution">
    <text evidence="7">The sequence shown here is derived from an EMBL/GenBank/DDBJ whole genome shotgun (WGS) entry which is preliminary data.</text>
</comment>
<keyword evidence="5" id="KW-0539">Nucleus</keyword>
<proteinExistence type="inferred from homology"/>
<evidence type="ECO:0000256" key="1">
    <source>
        <dbReference type="ARBA" id="ARBA00002687"/>
    </source>
</evidence>
<feature type="region of interest" description="Disordered" evidence="6">
    <location>
        <begin position="265"/>
        <end position="432"/>
    </location>
</feature>
<comment type="function">
    <text evidence="1">Has a role in a nucleosome assembly pathway that is required for the integrity of heterochromatin and proper chromosome segregation.</text>
</comment>
<evidence type="ECO:0000256" key="2">
    <source>
        <dbReference type="ARBA" id="ARBA00004123"/>
    </source>
</evidence>
<feature type="region of interest" description="Disordered" evidence="6">
    <location>
        <begin position="212"/>
        <end position="250"/>
    </location>
</feature>
<sequence length="432" mass="47522">MGVKAAHIIYDGQQNATAAIAAKQELSQIFTKTLTIQVWRPEFERPGRHFVYTTRYVYFFVGLLDQLDDRASLDQLLRRVRKKQGDFFNHTKLWEDICLTYAKMIRCAAKISEGHEESVFKPIGWEEFSTKTARLESLPHLGPESQAILELLREALEVKKLNNNLMKITMFEDLIADLYARLYEINTPHLVEQATEENKEKMKVDHLMVGDVPPEASTPPTAVPASDAPAPRGRTKGIARRDIQKRADTIVNTKLAPRAVTSKIAAAGETEPPATPQGVASTTAGPGSAPRGSAKQVSATGDGSAEQRDEHDTADETELSENEDTKLGDEETSALFPHVTDAEEGGTGDEGADDGEDDEGGHENEGEEGEGDGDHGVTEGEGDDDEEMHDEETKLEEEDKEEKDIPTADQSPNDTETEHVADKRDAMEITPS</sequence>
<protein>
    <recommendedName>
        <fullName evidence="4">Histone transcription regulator 3 homolog</fullName>
    </recommendedName>
</protein>
<evidence type="ECO:0000256" key="5">
    <source>
        <dbReference type="ARBA" id="ARBA00023242"/>
    </source>
</evidence>
<keyword evidence="8" id="KW-1185">Reference proteome</keyword>
<dbReference type="InterPro" id="IPR033053">
    <property type="entry name" value="Hir3/CABIN1"/>
</dbReference>
<dbReference type="GO" id="GO:0000417">
    <property type="term" value="C:HIR complex"/>
    <property type="evidence" value="ECO:0007669"/>
    <property type="project" value="TreeGrafter"/>
</dbReference>
<evidence type="ECO:0000256" key="4">
    <source>
        <dbReference type="ARBA" id="ARBA00014848"/>
    </source>
</evidence>
<feature type="compositionally biased region" description="Acidic residues" evidence="6">
    <location>
        <begin position="312"/>
        <end position="322"/>
    </location>
</feature>
<dbReference type="Proteomes" id="UP000055045">
    <property type="component" value="Unassembled WGS sequence"/>
</dbReference>
<dbReference type="GO" id="GO:0005634">
    <property type="term" value="C:nucleus"/>
    <property type="evidence" value="ECO:0007669"/>
    <property type="project" value="UniProtKB-SubCell"/>
</dbReference>
<evidence type="ECO:0000313" key="8">
    <source>
        <dbReference type="Proteomes" id="UP000055045"/>
    </source>
</evidence>
<feature type="compositionally biased region" description="Basic and acidic residues" evidence="6">
    <location>
        <begin position="416"/>
        <end position="432"/>
    </location>
</feature>
<gene>
    <name evidence="7" type="ORF">ACN42_g3820</name>
</gene>
<accession>A0A101MMH9</accession>
<reference evidence="7 8" key="1">
    <citation type="submission" date="2015-10" db="EMBL/GenBank/DDBJ databases">
        <title>Genome sequencing of Penicillium freii.</title>
        <authorList>
            <person name="Nguyen H.D."/>
            <person name="Visagie C.M."/>
            <person name="Seifert K.A."/>
        </authorList>
    </citation>
    <scope>NUCLEOTIDE SEQUENCE [LARGE SCALE GENOMIC DNA]</scope>
    <source>
        <strain evidence="7 8">DAOM 242723</strain>
    </source>
</reference>
<dbReference type="AlphaFoldDB" id="A0A101MMH9"/>
<feature type="compositionally biased region" description="Acidic residues" evidence="6">
    <location>
        <begin position="380"/>
        <end position="401"/>
    </location>
</feature>
<feature type="compositionally biased region" description="Acidic residues" evidence="6">
    <location>
        <begin position="342"/>
        <end position="371"/>
    </location>
</feature>
<feature type="compositionally biased region" description="Basic and acidic residues" evidence="6">
    <location>
        <begin position="239"/>
        <end position="248"/>
    </location>
</feature>
<dbReference type="PANTHER" id="PTHR15502:SF7">
    <property type="entry name" value="CALCINEURIN-BINDING PROTEIN CABIN-1"/>
    <property type="match status" value="1"/>
</dbReference>
<evidence type="ECO:0000313" key="7">
    <source>
        <dbReference type="EMBL" id="KUM63284.1"/>
    </source>
</evidence>
<evidence type="ECO:0000256" key="6">
    <source>
        <dbReference type="SAM" id="MobiDB-lite"/>
    </source>
</evidence>
<dbReference type="GO" id="GO:0031491">
    <property type="term" value="F:nucleosome binding"/>
    <property type="evidence" value="ECO:0007669"/>
    <property type="project" value="TreeGrafter"/>
</dbReference>
<organism evidence="7 8">
    <name type="scientific">Penicillium freii</name>
    <dbReference type="NCBI Taxonomy" id="48697"/>
    <lineage>
        <taxon>Eukaryota</taxon>
        <taxon>Fungi</taxon>
        <taxon>Dikarya</taxon>
        <taxon>Ascomycota</taxon>
        <taxon>Pezizomycotina</taxon>
        <taxon>Eurotiomycetes</taxon>
        <taxon>Eurotiomycetidae</taxon>
        <taxon>Eurotiales</taxon>
        <taxon>Aspergillaceae</taxon>
        <taxon>Penicillium</taxon>
    </lineage>
</organism>
<evidence type="ECO:0000256" key="3">
    <source>
        <dbReference type="ARBA" id="ARBA00007335"/>
    </source>
</evidence>
<dbReference type="GO" id="GO:0006325">
    <property type="term" value="P:chromatin organization"/>
    <property type="evidence" value="ECO:0007669"/>
    <property type="project" value="InterPro"/>
</dbReference>
<dbReference type="STRING" id="48697.A0A101MMH9"/>
<dbReference type="EMBL" id="LLXE01000077">
    <property type="protein sequence ID" value="KUM63284.1"/>
    <property type="molecule type" value="Genomic_DNA"/>
</dbReference>
<comment type="subcellular location">
    <subcellularLocation>
        <location evidence="2">Nucleus</location>
    </subcellularLocation>
</comment>
<dbReference type="PANTHER" id="PTHR15502">
    <property type="entry name" value="CALCINEURIN-BINDING PROTEIN CABIN 1-RELATED"/>
    <property type="match status" value="1"/>
</dbReference>